<keyword evidence="2" id="KW-0472">Membrane</keyword>
<sequence length="969" mass="104117">MDQTVLAGTRDGQIDSGGRRGEQRSRGGKGEDGAVLRCAGLVKAKAADWLGRGTSTLEGFARKVGMRSNLPAPRAAVLCLLMSVAQAQQQLNRTDVFRQDAAYDCYKIPYLMQTLNGDLLAFAEARGPANAPEGTSTGDCMDWDITDVVMRISSDFGETWGPQRMVIPGRRGVHTVAGNIAPVQDQLTGRIVMPFTRGNYEMWQTHSDDNGATWAEPKRLSSVERFRFTWVAFGPPSGLQLFNDPAHFGRLVVPGYYSSFPIYDNGLLTTAFVIFSDDGGDTWEEMATVPNGFLGVLRGIAGNECQVVELGDGSLLMNSRTLYGNRIQSRSRDGGASWEAFTRTEIPGPLVGCEGSIVTESPGRLLYSGPGGPTNKVTRTRMTIWESANDGASWSELSVVEDDGSVSYSSLVRMWDGRIALLFELSEDVETVFVPGNIVVETVDTGRAAVPNPQFNTSIFVEQSSDESWMLDDGGAFIFVHGPVWYTLSITNVLLLGLTVTVAVRAGVCSKSCCGCRCWRTVAAASSCPLGNRPKAAEQTGSFLDDGSGGDGGVTFVKTAARKQAAVEVLEWSFRACICIAIGFWGAGVGAQLGFGYDDGGRWTHQAVACMLGLLAATAATLGWRRWRNRTNAGTKSAIVTKEEQLEGLSEAGGRGRMCISFLYVGDEESPYHLVLASNRDEVIARQTARAASWAEQQHHEFTFAGKDLEQGGTWLGVRAQLLPRPVDQALVGPAPKPDSSKADFRMGVVLNVREGRSGVPASPGSRPSRGSFVPSFLSSKNLLGPEAFEADLLRSTAVGDYPGFNLILGDAKTGFFFVSNRGAHAAPVRLEAGVHGVSNGTLNDNWPKVVKGKAAFERIVKHHVDTGSRGATTGEGIVIDKLFGLLGDDEPVSPDKLPGIFDAGTERSLSSIKIKEFALGGKVPYATRSSAVILVRKDGTVAFCEKHWEGSQDADPVMSKHSLIFNPQ</sequence>
<proteinExistence type="predicted"/>
<evidence type="ECO:0000259" key="3">
    <source>
        <dbReference type="Pfam" id="PF13088"/>
    </source>
</evidence>
<dbReference type="EMBL" id="CAXAMM010009012">
    <property type="protein sequence ID" value="CAK9019137.1"/>
    <property type="molecule type" value="Genomic_DNA"/>
</dbReference>
<dbReference type="InterPro" id="IPR026856">
    <property type="entry name" value="Sialidase_fam"/>
</dbReference>
<dbReference type="Pfam" id="PF05742">
    <property type="entry name" value="TANGO2"/>
    <property type="match status" value="1"/>
</dbReference>
<feature type="domain" description="Sialidase" evidence="3">
    <location>
        <begin position="146"/>
        <end position="419"/>
    </location>
</feature>
<dbReference type="Gene3D" id="2.120.10.10">
    <property type="match status" value="1"/>
</dbReference>
<evidence type="ECO:0000313" key="4">
    <source>
        <dbReference type="EMBL" id="CAK9019137.1"/>
    </source>
</evidence>
<evidence type="ECO:0000256" key="1">
    <source>
        <dbReference type="SAM" id="MobiDB-lite"/>
    </source>
</evidence>
<organism evidence="4 5">
    <name type="scientific">Durusdinium trenchii</name>
    <dbReference type="NCBI Taxonomy" id="1381693"/>
    <lineage>
        <taxon>Eukaryota</taxon>
        <taxon>Sar</taxon>
        <taxon>Alveolata</taxon>
        <taxon>Dinophyceae</taxon>
        <taxon>Suessiales</taxon>
        <taxon>Symbiodiniaceae</taxon>
        <taxon>Durusdinium</taxon>
    </lineage>
</organism>
<dbReference type="PANTHER" id="PTHR10628">
    <property type="entry name" value="SIALIDASE"/>
    <property type="match status" value="1"/>
</dbReference>
<feature type="transmembrane region" description="Helical" evidence="2">
    <location>
        <begin position="572"/>
        <end position="597"/>
    </location>
</feature>
<keyword evidence="2" id="KW-1133">Transmembrane helix</keyword>
<dbReference type="GO" id="GO:0016787">
    <property type="term" value="F:hydrolase activity"/>
    <property type="evidence" value="ECO:0007669"/>
    <property type="project" value="UniProtKB-KW"/>
</dbReference>
<dbReference type="Pfam" id="PF13088">
    <property type="entry name" value="BNR_2"/>
    <property type="match status" value="1"/>
</dbReference>
<evidence type="ECO:0000256" key="2">
    <source>
        <dbReference type="SAM" id="Phobius"/>
    </source>
</evidence>
<feature type="transmembrane region" description="Helical" evidence="2">
    <location>
        <begin position="603"/>
        <end position="624"/>
    </location>
</feature>
<dbReference type="PANTHER" id="PTHR10628:SF30">
    <property type="entry name" value="EXO-ALPHA-SIALIDASE"/>
    <property type="match status" value="1"/>
</dbReference>
<comment type="caution">
    <text evidence="4">The sequence shown here is derived from an EMBL/GenBank/DDBJ whole genome shotgun (WGS) entry which is preliminary data.</text>
</comment>
<dbReference type="Proteomes" id="UP001642464">
    <property type="component" value="Unassembled WGS sequence"/>
</dbReference>
<reference evidence="4 5" key="1">
    <citation type="submission" date="2024-02" db="EMBL/GenBank/DDBJ databases">
        <authorList>
            <person name="Chen Y."/>
            <person name="Shah S."/>
            <person name="Dougan E. K."/>
            <person name="Thang M."/>
            <person name="Chan C."/>
        </authorList>
    </citation>
    <scope>NUCLEOTIDE SEQUENCE [LARGE SCALE GENOMIC DNA]</scope>
</reference>
<keyword evidence="4" id="KW-0378">Hydrolase</keyword>
<feature type="region of interest" description="Disordered" evidence="1">
    <location>
        <begin position="1"/>
        <end position="32"/>
    </location>
</feature>
<gene>
    <name evidence="4" type="ORF">SCF082_LOCUS14391</name>
</gene>
<dbReference type="CDD" id="cd15482">
    <property type="entry name" value="Sialidase_non-viral"/>
    <property type="match status" value="1"/>
</dbReference>
<protein>
    <submittedName>
        <fullName evidence="4">Sialidase-1 (Acetylneuraminyl hydrolase) (G9 sialidase) (Lysosomal sialidase) (N-acetyl-alpha-neuraminidase 1)</fullName>
    </submittedName>
</protein>
<feature type="transmembrane region" description="Helical" evidence="2">
    <location>
        <begin position="484"/>
        <end position="504"/>
    </location>
</feature>
<dbReference type="InterPro" id="IPR008551">
    <property type="entry name" value="TANGO2"/>
</dbReference>
<dbReference type="SUPFAM" id="SSF50939">
    <property type="entry name" value="Sialidases"/>
    <property type="match status" value="1"/>
</dbReference>
<dbReference type="InterPro" id="IPR011040">
    <property type="entry name" value="Sialidase"/>
</dbReference>
<feature type="compositionally biased region" description="Basic and acidic residues" evidence="1">
    <location>
        <begin position="17"/>
        <end position="32"/>
    </location>
</feature>
<keyword evidence="2" id="KW-0812">Transmembrane</keyword>
<name>A0ABP0JXC8_9DINO</name>
<accession>A0ABP0JXC8</accession>
<evidence type="ECO:0000313" key="5">
    <source>
        <dbReference type="Proteomes" id="UP001642464"/>
    </source>
</evidence>
<dbReference type="InterPro" id="IPR036278">
    <property type="entry name" value="Sialidase_sf"/>
</dbReference>
<keyword evidence="5" id="KW-1185">Reference proteome</keyword>